<evidence type="ECO:0000313" key="1">
    <source>
        <dbReference type="EMBL" id="PCK30314.1"/>
    </source>
</evidence>
<comment type="caution">
    <text evidence="1">The sequence shown here is derived from an EMBL/GenBank/DDBJ whole genome shotgun (WGS) entry which is preliminary data.</text>
</comment>
<keyword evidence="2" id="KW-1185">Reference proteome</keyword>
<dbReference type="RefSeq" id="WP_099643514.1">
    <property type="nucleotide sequence ID" value="NZ_NKHF01000089.1"/>
</dbReference>
<proteinExistence type="predicted"/>
<dbReference type="EMBL" id="NKHF01000089">
    <property type="protein sequence ID" value="PCK30314.1"/>
    <property type="molecule type" value="Genomic_DNA"/>
</dbReference>
<name>A0A2A5JLI9_PSEO7</name>
<dbReference type="Proteomes" id="UP000228621">
    <property type="component" value="Unassembled WGS sequence"/>
</dbReference>
<evidence type="ECO:0000313" key="2">
    <source>
        <dbReference type="Proteomes" id="UP000228621"/>
    </source>
</evidence>
<dbReference type="AlphaFoldDB" id="A0A2A5JLI9"/>
<sequence length="62" mass="6930">MKALMGNIAKQIRKDTKGRIELQKFVGSGEDSRIIKLSNGKSYVITSEKRTTEDEKESENAA</sequence>
<protein>
    <submittedName>
        <fullName evidence="1">Uncharacterized protein</fullName>
    </submittedName>
</protein>
<accession>A0A2A5JLI9</accession>
<organism evidence="1 2">
    <name type="scientific">Pseudoalteromonas piscicida</name>
    <dbReference type="NCBI Taxonomy" id="43662"/>
    <lineage>
        <taxon>Bacteria</taxon>
        <taxon>Pseudomonadati</taxon>
        <taxon>Pseudomonadota</taxon>
        <taxon>Gammaproteobacteria</taxon>
        <taxon>Alteromonadales</taxon>
        <taxon>Pseudoalteromonadaceae</taxon>
        <taxon>Pseudoalteromonas</taxon>
    </lineage>
</organism>
<gene>
    <name evidence="1" type="ORF">CEX98_18600</name>
</gene>
<reference evidence="2" key="1">
    <citation type="journal article" date="2019" name="Genome Announc.">
        <title>Draft Genome Sequence of Pseudoalteromonas piscicida Strain 36Y ROTHPW, an Hypersaline Seawater Isolate from the South Coast of Sonora, Mexico.</title>
        <authorList>
            <person name="Sanchez-Diaz R."/>
            <person name="Molina-Garza Z.J."/>
            <person name="Cruz-Suarez L.E."/>
            <person name="Selvin J."/>
            <person name="Kiran G.S."/>
            <person name="Ibarra-Gamez J.C."/>
            <person name="Gomez-Gil B."/>
            <person name="Galaviz-Silva L."/>
        </authorList>
    </citation>
    <scope>NUCLEOTIDE SEQUENCE [LARGE SCALE GENOMIC DNA]</scope>
    <source>
        <strain evidence="2">36Y_RITHPW</strain>
    </source>
</reference>